<organism evidence="2 3">
    <name type="scientific">Geodermatophilus obscurus</name>
    <dbReference type="NCBI Taxonomy" id="1861"/>
    <lineage>
        <taxon>Bacteria</taxon>
        <taxon>Bacillati</taxon>
        <taxon>Actinomycetota</taxon>
        <taxon>Actinomycetes</taxon>
        <taxon>Geodermatophilales</taxon>
        <taxon>Geodermatophilaceae</taxon>
        <taxon>Geodermatophilus</taxon>
    </lineage>
</organism>
<accession>A0A1I5IPI6</accession>
<dbReference type="EMBL" id="FOWE01000018">
    <property type="protein sequence ID" value="SFO62210.1"/>
    <property type="molecule type" value="Genomic_DNA"/>
</dbReference>
<sequence length="180" mass="19078">MTATGADWVADDNWTWVTERESLPWQGDDVVVPVRRGRPGRTGGVGPGDRAGLSDQPGTVTRMHAPPTLLDVLFARQPGAPVGVREQWSSAGARRIAARSFGGAYLPVWSLSSRMSARAHADVWTARAELLARIEDVGAHATAAMRVLSTLAEARPHRITDALVTAALNVGVPAEARGSA</sequence>
<gene>
    <name evidence="2" type="ORF">SAMN05660359_04757</name>
</gene>
<proteinExistence type="predicted"/>
<reference evidence="3" key="1">
    <citation type="submission" date="2016-10" db="EMBL/GenBank/DDBJ databases">
        <authorList>
            <person name="Varghese N."/>
            <person name="Submissions S."/>
        </authorList>
    </citation>
    <scope>NUCLEOTIDE SEQUENCE [LARGE SCALE GENOMIC DNA]</scope>
    <source>
        <strain evidence="3">DSM 43161</strain>
    </source>
</reference>
<keyword evidence="3" id="KW-1185">Reference proteome</keyword>
<name>A0A1I5IPI6_9ACTN</name>
<feature type="region of interest" description="Disordered" evidence="1">
    <location>
        <begin position="32"/>
        <end position="59"/>
    </location>
</feature>
<protein>
    <submittedName>
        <fullName evidence="2">Uncharacterized protein</fullName>
    </submittedName>
</protein>
<evidence type="ECO:0000256" key="1">
    <source>
        <dbReference type="SAM" id="MobiDB-lite"/>
    </source>
</evidence>
<dbReference type="Proteomes" id="UP000183642">
    <property type="component" value="Unassembled WGS sequence"/>
</dbReference>
<evidence type="ECO:0000313" key="3">
    <source>
        <dbReference type="Proteomes" id="UP000183642"/>
    </source>
</evidence>
<evidence type="ECO:0000313" key="2">
    <source>
        <dbReference type="EMBL" id="SFO62210.1"/>
    </source>
</evidence>
<dbReference type="AlphaFoldDB" id="A0A1I5IPI6"/>
<feature type="compositionally biased region" description="Gly residues" evidence="1">
    <location>
        <begin position="40"/>
        <end position="49"/>
    </location>
</feature>